<reference evidence="1 2" key="1">
    <citation type="submission" date="2016-11" db="EMBL/GenBank/DDBJ databases">
        <authorList>
            <person name="Jaros S."/>
            <person name="Januszkiewicz K."/>
            <person name="Wedrychowicz H."/>
        </authorList>
    </citation>
    <scope>NUCLEOTIDE SEQUENCE [LARGE SCALE GENOMIC DNA]</scope>
    <source>
        <strain evidence="1 2">DSM 16917</strain>
    </source>
</reference>
<dbReference type="Pfam" id="PF11993">
    <property type="entry name" value="VC2046"/>
    <property type="match status" value="1"/>
</dbReference>
<dbReference type="RefSeq" id="WP_067664673.1">
    <property type="nucleotide sequence ID" value="NZ_FQXG01000001.1"/>
</dbReference>
<dbReference type="OrthoDB" id="7061360at2"/>
<accession>A0A1M5MD58</accession>
<protein>
    <submittedName>
        <fullName evidence="1">Ribosomal S4P</fullName>
    </submittedName>
</protein>
<evidence type="ECO:0000313" key="2">
    <source>
        <dbReference type="Proteomes" id="UP000184268"/>
    </source>
</evidence>
<dbReference type="InterPro" id="IPR021879">
    <property type="entry name" value="VC2046_fam"/>
</dbReference>
<sequence>MRTDAILVNELQLGDALNQAVLQDRRGEFGLLLSMLVQDVRFQSQFQLQRDELGEPIDARRALELPEPAPLEQEYREAQVSVAEAFQQGGLVQSRLQHCLVPEPVSSRGEHGHGLTEALSNAEPWSDRPAAVAQQMRQLPPQVDLADLIAQQRLQSEALHRAA</sequence>
<evidence type="ECO:0000313" key="1">
    <source>
        <dbReference type="EMBL" id="SHG75324.1"/>
    </source>
</evidence>
<proteinExistence type="predicted"/>
<dbReference type="AlphaFoldDB" id="A0A1M5MD58"/>
<name>A0A1M5MD58_9GAMM</name>
<dbReference type="Proteomes" id="UP000184268">
    <property type="component" value="Unassembled WGS sequence"/>
</dbReference>
<gene>
    <name evidence="1" type="ORF">SAMN02745129_0608</name>
</gene>
<dbReference type="EMBL" id="FQXG01000001">
    <property type="protein sequence ID" value="SHG75324.1"/>
    <property type="molecule type" value="Genomic_DNA"/>
</dbReference>
<organism evidence="1 2">
    <name type="scientific">Ferrimonas marina</name>
    <dbReference type="NCBI Taxonomy" id="299255"/>
    <lineage>
        <taxon>Bacteria</taxon>
        <taxon>Pseudomonadati</taxon>
        <taxon>Pseudomonadota</taxon>
        <taxon>Gammaproteobacteria</taxon>
        <taxon>Alteromonadales</taxon>
        <taxon>Ferrimonadaceae</taxon>
        <taxon>Ferrimonas</taxon>
    </lineage>
</organism>
<keyword evidence="2" id="KW-1185">Reference proteome</keyword>